<organism evidence="2 3">
    <name type="scientific">Fusarium langsethiae</name>
    <dbReference type="NCBI Taxonomy" id="179993"/>
    <lineage>
        <taxon>Eukaryota</taxon>
        <taxon>Fungi</taxon>
        <taxon>Dikarya</taxon>
        <taxon>Ascomycota</taxon>
        <taxon>Pezizomycotina</taxon>
        <taxon>Sordariomycetes</taxon>
        <taxon>Hypocreomycetidae</taxon>
        <taxon>Hypocreales</taxon>
        <taxon>Nectriaceae</taxon>
        <taxon>Fusarium</taxon>
    </lineage>
</organism>
<dbReference type="EMBL" id="JXCE01000702">
    <property type="protein sequence ID" value="KPA36246.1"/>
    <property type="molecule type" value="Genomic_DNA"/>
</dbReference>
<dbReference type="PANTHER" id="PTHR38790">
    <property type="entry name" value="2EXR DOMAIN-CONTAINING PROTEIN-RELATED"/>
    <property type="match status" value="1"/>
</dbReference>
<evidence type="ECO:0000313" key="2">
    <source>
        <dbReference type="EMBL" id="KPA36246.1"/>
    </source>
</evidence>
<dbReference type="PANTHER" id="PTHR38790:SF4">
    <property type="entry name" value="2EXR DOMAIN-CONTAINING PROTEIN"/>
    <property type="match status" value="1"/>
</dbReference>
<dbReference type="OrthoDB" id="4757095at2759"/>
<dbReference type="Proteomes" id="UP000037904">
    <property type="component" value="Unassembled WGS sequence"/>
</dbReference>
<evidence type="ECO:0000313" key="3">
    <source>
        <dbReference type="Proteomes" id="UP000037904"/>
    </source>
</evidence>
<accession>A0A0M9ENF9</accession>
<name>A0A0M9ENF9_FUSLA</name>
<dbReference type="Pfam" id="PF24864">
    <property type="entry name" value="DUF7730"/>
    <property type="match status" value="1"/>
</dbReference>
<feature type="domain" description="DUF7730" evidence="1">
    <location>
        <begin position="29"/>
        <end position="139"/>
    </location>
</feature>
<sequence length="264" mass="30370">MAGRYGAPYTYMGPTPPFGSYPFSEFMVQKHVGFLCRLPPEIRQSIYKELFGNRVVHIVFLSAGDQHADLPTKRGVPGLVHCICDHTDDKRPHYHTPEEPSARWSYLYPSILYTCKEVFNEGHHILYSSNSFIFEEPDDFIQFRRFTGYFSGFLTTKLNLTVPMLQFGRIYEEILQVAQQQRKLDIGILVVTKDATVKECDDAICDPFLWDHVELDPETLKEGQEINITFVRPSKLYDGLGEQLAALEIPYHSIDYVETNDECA</sequence>
<protein>
    <recommendedName>
        <fullName evidence="1">DUF7730 domain-containing protein</fullName>
    </recommendedName>
</protein>
<reference evidence="2 3" key="1">
    <citation type="submission" date="2015-04" db="EMBL/GenBank/DDBJ databases">
        <title>The draft genome sequence of Fusarium langsethiae, a T-2/HT-2 mycotoxin producer.</title>
        <authorList>
            <person name="Lysoe E."/>
            <person name="Divon H.H."/>
            <person name="Terzi V."/>
            <person name="Orru L."/>
            <person name="Lamontanara A."/>
            <person name="Kolseth A.-K."/>
            <person name="Frandsen R.J."/>
            <person name="Nielsen K."/>
            <person name="Thrane U."/>
        </authorList>
    </citation>
    <scope>NUCLEOTIDE SEQUENCE [LARGE SCALE GENOMIC DNA]</scope>
    <source>
        <strain evidence="2 3">Fl201059</strain>
    </source>
</reference>
<dbReference type="AlphaFoldDB" id="A0A0M9ENF9"/>
<dbReference type="InterPro" id="IPR056632">
    <property type="entry name" value="DUF7730"/>
</dbReference>
<evidence type="ECO:0000259" key="1">
    <source>
        <dbReference type="Pfam" id="PF24864"/>
    </source>
</evidence>
<proteinExistence type="predicted"/>
<gene>
    <name evidence="2" type="ORF">FLAG1_11003</name>
</gene>
<comment type="caution">
    <text evidence="2">The sequence shown here is derived from an EMBL/GenBank/DDBJ whole genome shotgun (WGS) entry which is preliminary data.</text>
</comment>
<keyword evidence="3" id="KW-1185">Reference proteome</keyword>